<feature type="domain" description="2EXR" evidence="1">
    <location>
        <begin position="12"/>
        <end position="112"/>
    </location>
</feature>
<evidence type="ECO:0000313" key="2">
    <source>
        <dbReference type="EMBL" id="OJJ54217.1"/>
    </source>
</evidence>
<sequence length="333" mass="37982">MPANNIHRTRGFSLFTQLPVEIQDQIWDIAARPFAGNGQLHTFFAADHYCKQDIEALRVGSDSLRFGPGGTVKERSFNLLVPWDDTDGHSNTSAYNAIRGLWTACRASRKALERQNPKNEWWSDIPGPESECPPRNAGPGEYLNHADASHTASYIDRGGKVQHITISPDKDIVHIAVPPGRDLVDWFYHYAGDHVPLLDERHEARNAEARPSFVGMNVALDFEPKWLSWAPAYLTDTLAVLHDNAKRKVWFIDRRLRRRQLVSGWPGDLQTFHSCGYVFTEVRESQQHLWEMEGESPGPSVFEFFVPMAREQERLELESTRLGILACEPDPRW</sequence>
<protein>
    <recommendedName>
        <fullName evidence="1">2EXR domain-containing protein</fullName>
    </recommendedName>
</protein>
<dbReference type="OrthoDB" id="3596450at2759"/>
<accession>A0A1L9T465</accession>
<dbReference type="InterPro" id="IPR045518">
    <property type="entry name" value="2EXR"/>
</dbReference>
<dbReference type="RefSeq" id="XP_040698023.1">
    <property type="nucleotide sequence ID" value="XM_040852917.1"/>
</dbReference>
<evidence type="ECO:0000259" key="1">
    <source>
        <dbReference type="Pfam" id="PF20150"/>
    </source>
</evidence>
<dbReference type="GeneID" id="63768990"/>
<evidence type="ECO:0000313" key="3">
    <source>
        <dbReference type="Proteomes" id="UP000184356"/>
    </source>
</evidence>
<dbReference type="Proteomes" id="UP000184356">
    <property type="component" value="Unassembled WGS sequence"/>
</dbReference>
<dbReference type="EMBL" id="KV878595">
    <property type="protein sequence ID" value="OJJ54217.1"/>
    <property type="molecule type" value="Genomic_DNA"/>
</dbReference>
<name>A0A1L9T465_9EURO</name>
<keyword evidence="3" id="KW-1185">Reference proteome</keyword>
<reference evidence="3" key="1">
    <citation type="journal article" date="2017" name="Genome Biol.">
        <title>Comparative genomics reveals high biological diversity and specific adaptations in the industrially and medically important fungal genus Aspergillus.</title>
        <authorList>
            <person name="de Vries R.P."/>
            <person name="Riley R."/>
            <person name="Wiebenga A."/>
            <person name="Aguilar-Osorio G."/>
            <person name="Amillis S."/>
            <person name="Uchima C.A."/>
            <person name="Anderluh G."/>
            <person name="Asadollahi M."/>
            <person name="Askin M."/>
            <person name="Barry K."/>
            <person name="Battaglia E."/>
            <person name="Bayram O."/>
            <person name="Benocci T."/>
            <person name="Braus-Stromeyer S.A."/>
            <person name="Caldana C."/>
            <person name="Canovas D."/>
            <person name="Cerqueira G.C."/>
            <person name="Chen F."/>
            <person name="Chen W."/>
            <person name="Choi C."/>
            <person name="Clum A."/>
            <person name="Dos Santos R.A."/>
            <person name="Damasio A.R."/>
            <person name="Diallinas G."/>
            <person name="Emri T."/>
            <person name="Fekete E."/>
            <person name="Flipphi M."/>
            <person name="Freyberg S."/>
            <person name="Gallo A."/>
            <person name="Gournas C."/>
            <person name="Habgood R."/>
            <person name="Hainaut M."/>
            <person name="Harispe M.L."/>
            <person name="Henrissat B."/>
            <person name="Hilden K.S."/>
            <person name="Hope R."/>
            <person name="Hossain A."/>
            <person name="Karabika E."/>
            <person name="Karaffa L."/>
            <person name="Karanyi Z."/>
            <person name="Krasevec N."/>
            <person name="Kuo A."/>
            <person name="Kusch H."/>
            <person name="LaButti K."/>
            <person name="Lagendijk E.L."/>
            <person name="Lapidus A."/>
            <person name="Levasseur A."/>
            <person name="Lindquist E."/>
            <person name="Lipzen A."/>
            <person name="Logrieco A.F."/>
            <person name="MacCabe A."/>
            <person name="Maekelae M.R."/>
            <person name="Malavazi I."/>
            <person name="Melin P."/>
            <person name="Meyer V."/>
            <person name="Mielnichuk N."/>
            <person name="Miskei M."/>
            <person name="Molnar A.P."/>
            <person name="Mule G."/>
            <person name="Ngan C.Y."/>
            <person name="Orejas M."/>
            <person name="Orosz E."/>
            <person name="Ouedraogo J.P."/>
            <person name="Overkamp K.M."/>
            <person name="Park H.-S."/>
            <person name="Perrone G."/>
            <person name="Piumi F."/>
            <person name="Punt P.J."/>
            <person name="Ram A.F."/>
            <person name="Ramon A."/>
            <person name="Rauscher S."/>
            <person name="Record E."/>
            <person name="Riano-Pachon D.M."/>
            <person name="Robert V."/>
            <person name="Roehrig J."/>
            <person name="Ruller R."/>
            <person name="Salamov A."/>
            <person name="Salih N.S."/>
            <person name="Samson R.A."/>
            <person name="Sandor E."/>
            <person name="Sanguinetti M."/>
            <person name="Schuetze T."/>
            <person name="Sepcic K."/>
            <person name="Shelest E."/>
            <person name="Sherlock G."/>
            <person name="Sophianopoulou V."/>
            <person name="Squina F.M."/>
            <person name="Sun H."/>
            <person name="Susca A."/>
            <person name="Todd R.B."/>
            <person name="Tsang A."/>
            <person name="Unkles S.E."/>
            <person name="van de Wiele N."/>
            <person name="van Rossen-Uffink D."/>
            <person name="Oliveira J.V."/>
            <person name="Vesth T.C."/>
            <person name="Visser J."/>
            <person name="Yu J.-H."/>
            <person name="Zhou M."/>
            <person name="Andersen M.R."/>
            <person name="Archer D.B."/>
            <person name="Baker S.E."/>
            <person name="Benoit I."/>
            <person name="Brakhage A.A."/>
            <person name="Braus G.H."/>
            <person name="Fischer R."/>
            <person name="Frisvad J.C."/>
            <person name="Goldman G.H."/>
            <person name="Houbraken J."/>
            <person name="Oakley B."/>
            <person name="Pocsi I."/>
            <person name="Scazzocchio C."/>
            <person name="Seiboth B."/>
            <person name="vanKuyk P.A."/>
            <person name="Wortman J."/>
            <person name="Dyer P.S."/>
            <person name="Grigoriev I.V."/>
        </authorList>
    </citation>
    <scope>NUCLEOTIDE SEQUENCE [LARGE SCALE GENOMIC DNA]</scope>
    <source>
        <strain evidence="3">CBS 593.65</strain>
    </source>
</reference>
<proteinExistence type="predicted"/>
<organism evidence="2 3">
    <name type="scientific">Aspergillus sydowii CBS 593.65</name>
    <dbReference type="NCBI Taxonomy" id="1036612"/>
    <lineage>
        <taxon>Eukaryota</taxon>
        <taxon>Fungi</taxon>
        <taxon>Dikarya</taxon>
        <taxon>Ascomycota</taxon>
        <taxon>Pezizomycotina</taxon>
        <taxon>Eurotiomycetes</taxon>
        <taxon>Eurotiomycetidae</taxon>
        <taxon>Eurotiales</taxon>
        <taxon>Aspergillaceae</taxon>
        <taxon>Aspergillus</taxon>
        <taxon>Aspergillus subgen. Nidulantes</taxon>
    </lineage>
</organism>
<dbReference type="AlphaFoldDB" id="A0A1L9T465"/>
<dbReference type="VEuPathDB" id="FungiDB:ASPSYDRAFT_93979"/>
<gene>
    <name evidence="2" type="ORF">ASPSYDRAFT_93979</name>
</gene>
<dbReference type="Pfam" id="PF20150">
    <property type="entry name" value="2EXR"/>
    <property type="match status" value="1"/>
</dbReference>